<dbReference type="AlphaFoldDB" id="A0ABC8TC81"/>
<evidence type="ECO:0000313" key="4">
    <source>
        <dbReference type="Proteomes" id="UP001642360"/>
    </source>
</evidence>
<dbReference type="EMBL" id="CAUOFW020004736">
    <property type="protein sequence ID" value="CAK9167017.1"/>
    <property type="molecule type" value="Genomic_DNA"/>
</dbReference>
<sequence>MVRVSEDSSVSVDVIPWFDLAPLDSITEKPHFSFSLCFVSSALVYETKWLWLCLDGAWTLHFSFSDAIELFRFLALHPRNVPPQTGNPRPRRRVKVEKLTA</sequence>
<feature type="region of interest" description="Disordered" evidence="1">
    <location>
        <begin position="79"/>
        <end position="101"/>
    </location>
</feature>
<protein>
    <submittedName>
        <fullName evidence="3">Uncharacterized protein</fullName>
    </submittedName>
</protein>
<dbReference type="EMBL" id="CAUOFW020001415">
    <property type="protein sequence ID" value="CAK9144719.1"/>
    <property type="molecule type" value="Genomic_DNA"/>
</dbReference>
<accession>A0ABC8TC81</accession>
<reference evidence="3 4" key="1">
    <citation type="submission" date="2024-02" db="EMBL/GenBank/DDBJ databases">
        <authorList>
            <person name="Vignale AGUSTIN F."/>
            <person name="Sosa J E."/>
            <person name="Modenutti C."/>
        </authorList>
    </citation>
    <scope>NUCLEOTIDE SEQUENCE [LARGE SCALE GENOMIC DNA]</scope>
</reference>
<evidence type="ECO:0000313" key="2">
    <source>
        <dbReference type="EMBL" id="CAK9144719.1"/>
    </source>
</evidence>
<proteinExistence type="predicted"/>
<keyword evidence="4" id="KW-1185">Reference proteome</keyword>
<dbReference type="Proteomes" id="UP001642360">
    <property type="component" value="Unassembled WGS sequence"/>
</dbReference>
<name>A0ABC8TC81_9AQUA</name>
<gene>
    <name evidence="2" type="ORF">ILEXP_LOCUS12483</name>
    <name evidence="3" type="ORF">ILEXP_LOCUS36266</name>
</gene>
<evidence type="ECO:0000256" key="1">
    <source>
        <dbReference type="SAM" id="MobiDB-lite"/>
    </source>
</evidence>
<comment type="caution">
    <text evidence="3">The sequence shown here is derived from an EMBL/GenBank/DDBJ whole genome shotgun (WGS) entry which is preliminary data.</text>
</comment>
<organism evidence="3 4">
    <name type="scientific">Ilex paraguariensis</name>
    <name type="common">yerba mate</name>
    <dbReference type="NCBI Taxonomy" id="185542"/>
    <lineage>
        <taxon>Eukaryota</taxon>
        <taxon>Viridiplantae</taxon>
        <taxon>Streptophyta</taxon>
        <taxon>Embryophyta</taxon>
        <taxon>Tracheophyta</taxon>
        <taxon>Spermatophyta</taxon>
        <taxon>Magnoliopsida</taxon>
        <taxon>eudicotyledons</taxon>
        <taxon>Gunneridae</taxon>
        <taxon>Pentapetalae</taxon>
        <taxon>asterids</taxon>
        <taxon>campanulids</taxon>
        <taxon>Aquifoliales</taxon>
        <taxon>Aquifoliaceae</taxon>
        <taxon>Ilex</taxon>
    </lineage>
</organism>
<evidence type="ECO:0000313" key="3">
    <source>
        <dbReference type="EMBL" id="CAK9167017.1"/>
    </source>
</evidence>